<dbReference type="EMBL" id="ML732156">
    <property type="protein sequence ID" value="KAB8078632.1"/>
    <property type="molecule type" value="Genomic_DNA"/>
</dbReference>
<accession>A0A5N5XGU1</accession>
<dbReference type="Proteomes" id="UP000326565">
    <property type="component" value="Unassembled WGS sequence"/>
</dbReference>
<organism evidence="1 2">
    <name type="scientific">Aspergillus leporis</name>
    <dbReference type="NCBI Taxonomy" id="41062"/>
    <lineage>
        <taxon>Eukaryota</taxon>
        <taxon>Fungi</taxon>
        <taxon>Dikarya</taxon>
        <taxon>Ascomycota</taxon>
        <taxon>Pezizomycotina</taxon>
        <taxon>Eurotiomycetes</taxon>
        <taxon>Eurotiomycetidae</taxon>
        <taxon>Eurotiales</taxon>
        <taxon>Aspergillaceae</taxon>
        <taxon>Aspergillus</taxon>
        <taxon>Aspergillus subgen. Circumdati</taxon>
    </lineage>
</organism>
<name>A0A5N5XGU1_9EURO</name>
<reference evidence="1 2" key="1">
    <citation type="submission" date="2019-04" db="EMBL/GenBank/DDBJ databases">
        <title>Friends and foes A comparative genomics study of 23 Aspergillus species from section Flavi.</title>
        <authorList>
            <consortium name="DOE Joint Genome Institute"/>
            <person name="Kjaerbolling I."/>
            <person name="Vesth T."/>
            <person name="Frisvad J.C."/>
            <person name="Nybo J.L."/>
            <person name="Theobald S."/>
            <person name="Kildgaard S."/>
            <person name="Isbrandt T."/>
            <person name="Kuo A."/>
            <person name="Sato A."/>
            <person name="Lyhne E.K."/>
            <person name="Kogle M.E."/>
            <person name="Wiebenga A."/>
            <person name="Kun R.S."/>
            <person name="Lubbers R.J."/>
            <person name="Makela M.R."/>
            <person name="Barry K."/>
            <person name="Chovatia M."/>
            <person name="Clum A."/>
            <person name="Daum C."/>
            <person name="Haridas S."/>
            <person name="He G."/>
            <person name="LaButti K."/>
            <person name="Lipzen A."/>
            <person name="Mondo S."/>
            <person name="Riley R."/>
            <person name="Salamov A."/>
            <person name="Simmons B.A."/>
            <person name="Magnuson J.K."/>
            <person name="Henrissat B."/>
            <person name="Mortensen U.H."/>
            <person name="Larsen T.O."/>
            <person name="Devries R.P."/>
            <person name="Grigoriev I.V."/>
            <person name="Machida M."/>
            <person name="Baker S.E."/>
            <person name="Andersen M.R."/>
        </authorList>
    </citation>
    <scope>NUCLEOTIDE SEQUENCE [LARGE SCALE GENOMIC DNA]</scope>
    <source>
        <strain evidence="1 2">CBS 151.66</strain>
    </source>
</reference>
<keyword evidence="2" id="KW-1185">Reference proteome</keyword>
<evidence type="ECO:0000313" key="2">
    <source>
        <dbReference type="Proteomes" id="UP000326565"/>
    </source>
</evidence>
<dbReference type="OrthoDB" id="73875at2759"/>
<protein>
    <submittedName>
        <fullName evidence="1">Uncharacterized protein</fullName>
    </submittedName>
</protein>
<gene>
    <name evidence="1" type="ORF">BDV29DRAFT_152526</name>
</gene>
<sequence>MGCEGPSEESPYTYKDPNSWYCVPGTCLCNDGLKPAETVASMVLESLQHLDEVLCAEVYDALVTTAKLGISAIPGGITESLGAQVGIKAAKMIFKHGLGSDTFRIWYNGFCPLGKIGNDDVLWLGADFDVPSARRS</sequence>
<proteinExistence type="predicted"/>
<evidence type="ECO:0000313" key="1">
    <source>
        <dbReference type="EMBL" id="KAB8078632.1"/>
    </source>
</evidence>
<dbReference type="AlphaFoldDB" id="A0A5N5XGU1"/>